<dbReference type="CDD" id="cd01650">
    <property type="entry name" value="RT_nLTR_like"/>
    <property type="match status" value="1"/>
</dbReference>
<dbReference type="PANTHER" id="PTHR33116:SF82">
    <property type="entry name" value="RNASE H FAMILY PROTEIN"/>
    <property type="match status" value="1"/>
</dbReference>
<dbReference type="PROSITE" id="PS50878">
    <property type="entry name" value="RT_POL"/>
    <property type="match status" value="1"/>
</dbReference>
<name>A0ABM4W741_COFAR</name>
<accession>A0ABM4W741</accession>
<dbReference type="Pfam" id="PF00078">
    <property type="entry name" value="RVT_1"/>
    <property type="match status" value="1"/>
</dbReference>
<dbReference type="CDD" id="cd06222">
    <property type="entry name" value="RNase_H_like"/>
    <property type="match status" value="1"/>
</dbReference>
<evidence type="ECO:0000259" key="3">
    <source>
        <dbReference type="PROSITE" id="PS50879"/>
    </source>
</evidence>
<dbReference type="SUPFAM" id="SSF56219">
    <property type="entry name" value="DNase I-like"/>
    <property type="match status" value="1"/>
</dbReference>
<organism evidence="4 5">
    <name type="scientific">Coffea arabica</name>
    <name type="common">Arabian coffee</name>
    <dbReference type="NCBI Taxonomy" id="13443"/>
    <lineage>
        <taxon>Eukaryota</taxon>
        <taxon>Viridiplantae</taxon>
        <taxon>Streptophyta</taxon>
        <taxon>Embryophyta</taxon>
        <taxon>Tracheophyta</taxon>
        <taxon>Spermatophyta</taxon>
        <taxon>Magnoliopsida</taxon>
        <taxon>eudicotyledons</taxon>
        <taxon>Gunneridae</taxon>
        <taxon>Pentapetalae</taxon>
        <taxon>asterids</taxon>
        <taxon>lamiids</taxon>
        <taxon>Gentianales</taxon>
        <taxon>Rubiaceae</taxon>
        <taxon>Ixoroideae</taxon>
        <taxon>Gardenieae complex</taxon>
        <taxon>Bertiereae - Coffeeae clade</taxon>
        <taxon>Coffeeae</taxon>
        <taxon>Coffea</taxon>
    </lineage>
</organism>
<dbReference type="InterPro" id="IPR036397">
    <property type="entry name" value="RNaseH_sf"/>
</dbReference>
<evidence type="ECO:0000259" key="2">
    <source>
        <dbReference type="PROSITE" id="PS50878"/>
    </source>
</evidence>
<dbReference type="Gene3D" id="3.30.420.10">
    <property type="entry name" value="Ribonuclease H-like superfamily/Ribonuclease H"/>
    <property type="match status" value="1"/>
</dbReference>
<evidence type="ECO:0008006" key="6">
    <source>
        <dbReference type="Google" id="ProtNLM"/>
    </source>
</evidence>
<feature type="region of interest" description="Disordered" evidence="1">
    <location>
        <begin position="271"/>
        <end position="293"/>
    </location>
</feature>
<proteinExistence type="predicted"/>
<dbReference type="Gene3D" id="3.60.10.10">
    <property type="entry name" value="Endonuclease/exonuclease/phosphatase"/>
    <property type="match status" value="1"/>
</dbReference>
<dbReference type="Pfam" id="PF13966">
    <property type="entry name" value="zf-RVT"/>
    <property type="match status" value="1"/>
</dbReference>
<dbReference type="InterPro" id="IPR002156">
    <property type="entry name" value="RNaseH_domain"/>
</dbReference>
<dbReference type="InterPro" id="IPR025558">
    <property type="entry name" value="DUF4283"/>
</dbReference>
<evidence type="ECO:0000313" key="4">
    <source>
        <dbReference type="Proteomes" id="UP001652660"/>
    </source>
</evidence>
<dbReference type="PANTHER" id="PTHR33116">
    <property type="entry name" value="REVERSE TRANSCRIPTASE ZINC-BINDING DOMAIN-CONTAINING PROTEIN-RELATED-RELATED"/>
    <property type="match status" value="1"/>
</dbReference>
<sequence>MAALQPPAGGPPSSSPLTFSRKSFADLFSNNSSTPQLSIQTSFTTHKGEPAVLFSQDSLERLAVPYRFALVGKFSRGRPKLEEIRRFILKLDLREAVPVGLLDSRHVIFQFQNEADFHRFWSRGLWYVQSFPMRVFKWSPAFHVDREPSVVPVWFQLPKLPLHFFHKEALFQIAGLMGVPLLVDAATMAVSRPNVARVCVEVDLLKPLPPRVWIGNGGHEGFWQELRPENLPSYCLHCYRQGHRVDACHVLQPALRPAKRVRDAPSVQAFGEAEDKAATQEAPGGGKLDPGAAGLTAGSPVAKGTSLVLLGGASSSYAEVGQGDAQVKSPPGGGPRDKSFTAAAEEVVEPTRQQEPMSLQDAARLVSSPLPLAALSQQRGEGAGMAGLQGELESLVDGAMQTAVAAELERIAELVVTEQSSEEGGDGLRTEVVIVEGEGDDAVGRVVQDGGDVVDNQEVVPVADNQEVVPVAGLSAQLNGTLEVVLEVEQGLVRGEEVQEGYVSDEPDVQGCTAAGNLSPRGIGVAAERLHVAQLVEHPCQVVDDNFQTAKTRAKGLRAKFPSDRELRSTTEGDQFLSLQISHPQLSAPLTVTVVHAASTGEERRVLWDGVLHCQPHQRPWIVVGDFNVVVEPWEKRGGRPFRVAEARDFVDFMASAGLFDGGFSGSNFTWCNNRHGRARIWKRLDRVLLNEACMDLHVSVTVDHLARHPSDHAPLLMAVSTRLDSKPRCFRFINAWAAHKEFLGVVKQSWEQECEGPPLHVLCSKLQRVKRSIQAWNRDKVGNFSDNVRKAEAEVARLDQCMVGGGSENDQLQLHQAQARLSRALAMEEALWKQRSRVKWLQLGDRNTSFFHAVVKQRRMQAVIHGVQDANQEWVTEDVRIGAEAIKYFSSLFSMEEAPASSEALGVIPKLLSEDDNEQLQNMPSFEEVRDVVFAMDGDSAAGPDGFTGKFFTSSWDIIGRDVYRAVLSFFCGEELPRRVTATSIILLAKVARPKSFSEFRPISLCNFVNKILSKILAARLAPILPKIISTNQSGFVRGRLISDNYLLAQELLSNMGSKVRGGNVALKLDMMKAYDRVVWPFLINVLRAFGFGEQWIDMVWRLISNVWFSVVVNGALFGFFKSARGLRQGDPLSPALFIIGAEVLSRSLNSLPCFRGFHWFSVPRGCPLVTHLGYADDVLVFSSASAGSLKLVKRVLTNYEAVSGQRINAGKSCFLVHPKVGLSRRMAIQRLTGFMYKPFPIKYLGFPLYCGRRKKEFFGGLCQAVLLRIQSWQNRVLSQGGKIVLLKHVLSSMPIHLLMAASPPKAIFQELEGMFTNFLWGASEGGPKYHWIRWQDLCVPQDAGGVGLRQLEDVYKAFSIKLWWNFRAKTSLWAQFMQAKFCRAVHPNLVFDGKGSEVWSRMVKVRNIAERHIGWIVRSGSSNFWFDNWLGSGGLSDRLESVSDNKIVDFVKQATWDVRSIAQWVPSEIVAEIVLVDPPAGHLPDLMVWRPEHSGCFTIKSAFNLVRRQSSPSPLFKRIWHQGVPLRISFFLLRLLRDRLPLDGTLWKLGIHGPSRCVCCASPEVETTEHVFATGDMARQVWHFFGDSVGVAWTGLAFRVCMAAWWQGKRGNKFLKFIHLVTPLLICWHIWKARNGMKYDGQKIEGVRICHGIVVELLQLFRVQFPECRVSALSWVDFYLEVSSWNAARSYMLVSWVRPSHGGLKLNTDGCSKGNPGESGGGGVLREASGRLILAFSCNFGLASSVQAEARALLFGVRLCLQRGFVSFEVELDSLVLVQVLNRTSRCPWSIYKEVYQLFGLLHHVPRVRHCYRQANQVADTLASEGCRLGREEIYLAASALPQIARGAFHLDRLGVAALRRME</sequence>
<protein>
    <recommendedName>
        <fullName evidence="6">Reverse transcriptase domain-containing protein</fullName>
    </recommendedName>
</protein>
<dbReference type="InterPro" id="IPR026960">
    <property type="entry name" value="RVT-Znf"/>
</dbReference>
<reference evidence="4" key="1">
    <citation type="journal article" date="2025" name="Foods">
        <title>Unveiling the Microbial Signatures of Arabica Coffee Cherries: Insights into Ripeness Specific Diversity, Functional Traits, and Implications for Quality and Safety.</title>
        <authorList>
            <consortium name="RefSeq"/>
            <person name="Tenea G.N."/>
            <person name="Cifuentes V."/>
            <person name="Reyes P."/>
            <person name="Cevallos-Vallejos M."/>
        </authorList>
    </citation>
    <scope>NUCLEOTIDE SEQUENCE [LARGE SCALE GENOMIC DNA]</scope>
</reference>
<reference evidence="5" key="2">
    <citation type="submission" date="2025-08" db="UniProtKB">
        <authorList>
            <consortium name="RefSeq"/>
        </authorList>
    </citation>
    <scope>IDENTIFICATION</scope>
    <source>
        <tissue evidence="5">Leaves</tissue>
    </source>
</reference>
<dbReference type="GeneID" id="113704429"/>
<dbReference type="InterPro" id="IPR005135">
    <property type="entry name" value="Endo/exonuclease/phosphatase"/>
</dbReference>
<evidence type="ECO:0000256" key="1">
    <source>
        <dbReference type="SAM" id="MobiDB-lite"/>
    </source>
</evidence>
<evidence type="ECO:0000313" key="5">
    <source>
        <dbReference type="RefSeq" id="XP_071927602.1"/>
    </source>
</evidence>
<keyword evidence="4" id="KW-1185">Reference proteome</keyword>
<gene>
    <name evidence="5" type="primary">LOC113704429</name>
</gene>
<feature type="domain" description="Reverse transcriptase" evidence="2">
    <location>
        <begin position="973"/>
        <end position="1250"/>
    </location>
</feature>
<dbReference type="PROSITE" id="PS50879">
    <property type="entry name" value="RNASE_H_1"/>
    <property type="match status" value="1"/>
</dbReference>
<dbReference type="InterPro" id="IPR012337">
    <property type="entry name" value="RNaseH-like_sf"/>
</dbReference>
<feature type="region of interest" description="Disordered" evidence="1">
    <location>
        <begin position="321"/>
        <end position="357"/>
    </location>
</feature>
<dbReference type="RefSeq" id="XP_071927602.1">
    <property type="nucleotide sequence ID" value="XM_072071501.1"/>
</dbReference>
<dbReference type="InterPro" id="IPR000477">
    <property type="entry name" value="RT_dom"/>
</dbReference>
<dbReference type="Pfam" id="PF14111">
    <property type="entry name" value="DUF4283"/>
    <property type="match status" value="1"/>
</dbReference>
<dbReference type="Pfam" id="PF03372">
    <property type="entry name" value="Exo_endo_phos"/>
    <property type="match status" value="1"/>
</dbReference>
<dbReference type="InterPro" id="IPR036691">
    <property type="entry name" value="Endo/exonu/phosph_ase_sf"/>
</dbReference>
<feature type="domain" description="RNase H type-1" evidence="3">
    <location>
        <begin position="1702"/>
        <end position="1830"/>
    </location>
</feature>
<dbReference type="SUPFAM" id="SSF53098">
    <property type="entry name" value="Ribonuclease H-like"/>
    <property type="match status" value="1"/>
</dbReference>
<dbReference type="Pfam" id="PF13456">
    <property type="entry name" value="RVT_3"/>
    <property type="match status" value="1"/>
</dbReference>
<dbReference type="InterPro" id="IPR044730">
    <property type="entry name" value="RNase_H-like_dom_plant"/>
</dbReference>
<dbReference type="Proteomes" id="UP001652660">
    <property type="component" value="Chromosome 1e"/>
</dbReference>